<keyword evidence="7 12" id="KW-0040">ANK repeat</keyword>
<dbReference type="Gene3D" id="1.10.510.10">
    <property type="entry name" value="Transferase(Phosphotransferase) domain 1"/>
    <property type="match status" value="1"/>
</dbReference>
<feature type="domain" description="Protein kinase" evidence="14">
    <location>
        <begin position="154"/>
        <end position="437"/>
    </location>
</feature>
<dbReference type="EMBL" id="NJEU01000506">
    <property type="protein sequence ID" value="PHH73422.1"/>
    <property type="molecule type" value="Genomic_DNA"/>
</dbReference>
<dbReference type="Gene3D" id="1.25.40.20">
    <property type="entry name" value="Ankyrin repeat-containing domain"/>
    <property type="match status" value="2"/>
</dbReference>
<evidence type="ECO:0000256" key="1">
    <source>
        <dbReference type="ARBA" id="ARBA00003747"/>
    </source>
</evidence>
<dbReference type="SMART" id="SM00248">
    <property type="entry name" value="ANK"/>
    <property type="match status" value="6"/>
</dbReference>
<feature type="region of interest" description="Disordered" evidence="13">
    <location>
        <begin position="456"/>
        <end position="476"/>
    </location>
</feature>
<dbReference type="AlphaFoldDB" id="A0A2C5Z192"/>
<evidence type="ECO:0000256" key="6">
    <source>
        <dbReference type="ARBA" id="ARBA00022737"/>
    </source>
</evidence>
<evidence type="ECO:0000256" key="4">
    <source>
        <dbReference type="ARBA" id="ARBA00013948"/>
    </source>
</evidence>
<feature type="compositionally biased region" description="Basic and acidic residues" evidence="13">
    <location>
        <begin position="464"/>
        <end position="476"/>
    </location>
</feature>
<evidence type="ECO:0000256" key="9">
    <source>
        <dbReference type="ARBA" id="ARBA00033194"/>
    </source>
</evidence>
<gene>
    <name evidence="15" type="ORF">CDD82_5486</name>
</gene>
<evidence type="ECO:0000256" key="10">
    <source>
        <dbReference type="ARBA" id="ARBA00047899"/>
    </source>
</evidence>
<feature type="repeat" description="ANK" evidence="12">
    <location>
        <begin position="1013"/>
        <end position="1045"/>
    </location>
</feature>
<evidence type="ECO:0000256" key="5">
    <source>
        <dbReference type="ARBA" id="ARBA00019973"/>
    </source>
</evidence>
<evidence type="ECO:0000256" key="13">
    <source>
        <dbReference type="SAM" id="MobiDB-lite"/>
    </source>
</evidence>
<keyword evidence="16" id="KW-1185">Reference proteome</keyword>
<protein>
    <recommendedName>
        <fullName evidence="5">EKC/KEOPS complex subunit BUD32</fullName>
        <ecNumber evidence="3">2.7.11.1</ecNumber>
    </recommendedName>
    <alternativeName>
        <fullName evidence="8 9">Atypical Serine/threonine protein kinase BUD32</fullName>
    </alternativeName>
    <alternativeName>
        <fullName evidence="4">EKC/KEOPS complex subunit bud32</fullName>
    </alternativeName>
</protein>
<proteinExistence type="predicted"/>
<dbReference type="GO" id="GO:0005524">
    <property type="term" value="F:ATP binding"/>
    <property type="evidence" value="ECO:0007669"/>
    <property type="project" value="InterPro"/>
</dbReference>
<dbReference type="OrthoDB" id="248923at2759"/>
<feature type="compositionally biased region" description="Basic and acidic residues" evidence="13">
    <location>
        <begin position="612"/>
        <end position="629"/>
    </location>
</feature>
<sequence>MFNIFRGRPSQQSPILSLDDVKANLQKLCQPPAAGTRSQKSEKQVREIRFFLQVLDERRNRPEEQCWATRPRLYAILHSLKAEYYMDQFISENFTDFNLPFNEQTLPSFLGNNEGRDLRHDFFAIQDYYLTDARDIESEKPFHVLLSVTGDMHFNSIGVLGSGGFGAVDRVISRLSTEQFARKRVLRSRGSEQSQLYIVNELKELRRLSHQHLVRIVGSYTDIDYIAYLMKPVAQMTLEEFLSEPNNLRREPRAILRRFYGCLAGAMNYLYSNKVRHRDLTARNILVDSVGEVYISDFGSAYNWTSKPSSKTKHRDVPTSADYMAPEMAKGDDRGTRSDMWSLGVVYLEMTTKLLNHRVVELKERLRINADKTKTRPYPYANPTVVRNWIETLGKASTNYNHDREPLEWVRELLHVEQHHRPTPPQLMKFILESPSFEHFCCLKCAHDFESEAFTHGPISSRTDGSRTDAQQDSRETRDAIEDLFDTSWNSSIGRTDSIKRWIDDPSQFNDGEWDDDTLPYDPIDPQQLLYSTCESQFYSSTHTAHTLIHPSSRSSSSPPPSLTEPNELLGDLDRPQEILDSPELRRTPQKGEKAFRDSGMGFLEYVSDSSDDGKPKQPFEEISDRSSVESEEEMLGDVLSGPLGSFFEQEIPLDRTEQEDVGRRESSELHFDEEEDCSEAGNPWDEASDRSESEDSSRVDGKDIIKSKMPSQDESKRMVVRNTVRNSSIEKRRDSDSGLWLLSAPTKKRTSIDAKRDDIEENWPGENQSGRDAAVPEIVIHPAAGDQQDGLKLSEKNVKSIPGQRRSRIVPRTRDALVPLDVLDLMNNTWEMASSAPTSTISEEASFKISRLLLMMPTEAQIESALTEYCKKGSAGAVKSVLRSTVSRTKPLKYRQFFKPLLRAVQGATARHNKCVRVLLAVGVDPNHKSRSTGLTPLHIAVEHANFEGYTNLIWLLLANGANPNAKDSRGELPLTRLFVGGGTEPLEPHKRIALIMLIREGAKLNFTMPGTGNTPLHLAVRRQDATVVAILLFKGAVVNAKNTSGTTPLQMTANQFRGELVRRHAEVLSHLLQSGARVDEPAGALNRTPLHWAVIAGCAQAVAMLLEAKADARLPDQDGYDAVALALRNVDKLTVDADERKLQDHVEIMQKLDEAARCEWNLDGTCAIEAACGSNSEESKNGKFLENLLKRGLDPKVRFRQGTILEFARQKGSPAVQNLLEEWEEPAKAIPDKR</sequence>
<feature type="region of interest" description="Disordered" evidence="13">
    <location>
        <begin position="545"/>
        <end position="720"/>
    </location>
</feature>
<feature type="compositionally biased region" description="Basic and acidic residues" evidence="13">
    <location>
        <begin position="653"/>
        <end position="671"/>
    </location>
</feature>
<dbReference type="InterPro" id="IPR011009">
    <property type="entry name" value="Kinase-like_dom_sf"/>
</dbReference>
<dbReference type="SUPFAM" id="SSF56112">
    <property type="entry name" value="Protein kinase-like (PK-like)"/>
    <property type="match status" value="1"/>
</dbReference>
<dbReference type="PROSITE" id="PS50088">
    <property type="entry name" value="ANK_REPEAT"/>
    <property type="match status" value="3"/>
</dbReference>
<dbReference type="PROSITE" id="PS50297">
    <property type="entry name" value="ANK_REP_REGION"/>
    <property type="match status" value="3"/>
</dbReference>
<comment type="subunit">
    <text evidence="2">Component of the EKC/KEOPS complex composed of at least BUD32, CGI121, GON7, KAE1 and PCC1; the whole complex dimerizes.</text>
</comment>
<feature type="compositionally biased region" description="Basic and acidic residues" evidence="13">
    <location>
        <begin position="688"/>
        <end position="718"/>
    </location>
</feature>
<dbReference type="PROSITE" id="PS50011">
    <property type="entry name" value="PROTEIN_KINASE_DOM"/>
    <property type="match status" value="1"/>
</dbReference>
<dbReference type="EC" id="2.7.11.1" evidence="3"/>
<dbReference type="Pfam" id="PF00023">
    <property type="entry name" value="Ank"/>
    <property type="match status" value="1"/>
</dbReference>
<dbReference type="InterPro" id="IPR008266">
    <property type="entry name" value="Tyr_kinase_AS"/>
</dbReference>
<feature type="repeat" description="ANK" evidence="12">
    <location>
        <begin position="934"/>
        <end position="970"/>
    </location>
</feature>
<dbReference type="Pfam" id="PF12796">
    <property type="entry name" value="Ank_2"/>
    <property type="match status" value="2"/>
</dbReference>
<evidence type="ECO:0000313" key="16">
    <source>
        <dbReference type="Proteomes" id="UP000224854"/>
    </source>
</evidence>
<evidence type="ECO:0000313" key="15">
    <source>
        <dbReference type="EMBL" id="PHH73422.1"/>
    </source>
</evidence>
<feature type="repeat" description="ANK" evidence="12">
    <location>
        <begin position="1087"/>
        <end position="1119"/>
    </location>
</feature>
<dbReference type="PROSITE" id="PS00109">
    <property type="entry name" value="PROTEIN_KINASE_TYR"/>
    <property type="match status" value="1"/>
</dbReference>
<comment type="catalytic activity">
    <reaction evidence="10">
        <text>L-threonyl-[protein] + ATP = O-phospho-L-threonyl-[protein] + ADP + H(+)</text>
        <dbReference type="Rhea" id="RHEA:46608"/>
        <dbReference type="Rhea" id="RHEA-COMP:11060"/>
        <dbReference type="Rhea" id="RHEA-COMP:11605"/>
        <dbReference type="ChEBI" id="CHEBI:15378"/>
        <dbReference type="ChEBI" id="CHEBI:30013"/>
        <dbReference type="ChEBI" id="CHEBI:30616"/>
        <dbReference type="ChEBI" id="CHEBI:61977"/>
        <dbReference type="ChEBI" id="CHEBI:456216"/>
        <dbReference type="EC" id="2.7.11.1"/>
    </reaction>
</comment>
<evidence type="ECO:0000256" key="8">
    <source>
        <dbReference type="ARBA" id="ARBA00030980"/>
    </source>
</evidence>
<dbReference type="InterPro" id="IPR002110">
    <property type="entry name" value="Ankyrin_rpt"/>
</dbReference>
<evidence type="ECO:0000259" key="14">
    <source>
        <dbReference type="PROSITE" id="PS50011"/>
    </source>
</evidence>
<dbReference type="InterPro" id="IPR036770">
    <property type="entry name" value="Ankyrin_rpt-contain_sf"/>
</dbReference>
<comment type="catalytic activity">
    <reaction evidence="11">
        <text>L-seryl-[protein] + ATP = O-phospho-L-seryl-[protein] + ADP + H(+)</text>
        <dbReference type="Rhea" id="RHEA:17989"/>
        <dbReference type="Rhea" id="RHEA-COMP:9863"/>
        <dbReference type="Rhea" id="RHEA-COMP:11604"/>
        <dbReference type="ChEBI" id="CHEBI:15378"/>
        <dbReference type="ChEBI" id="CHEBI:29999"/>
        <dbReference type="ChEBI" id="CHEBI:30616"/>
        <dbReference type="ChEBI" id="CHEBI:83421"/>
        <dbReference type="ChEBI" id="CHEBI:456216"/>
        <dbReference type="EC" id="2.7.11.1"/>
    </reaction>
</comment>
<keyword evidence="6" id="KW-0677">Repeat</keyword>
<comment type="function">
    <text evidence="1">Component of the EKC/KEOPS complex that is required for the formation of a threonylcarbamoyl group on adenosine at position 37 (t(6)A37) in tRNAs that read codons beginning with adenine. The complex is probably involved in the transfer of the threonylcarbamoyl moiety of threonylcarbamoyl-AMP (TC-AMP) to the N6 group of A37. BUD32 has ATPase activity in the context of the EKC/KEOPS complex and likely plays a supporting role to the catalytic subunit KAE1. The EKC/KEOPS complex also promotes both telomere uncapping and telomere elongation. The complex is required for efficient recruitment of transcriptional coactivators.</text>
</comment>
<dbReference type="SUPFAM" id="SSF48403">
    <property type="entry name" value="Ankyrin repeat"/>
    <property type="match status" value="1"/>
</dbReference>
<dbReference type="PANTHER" id="PTHR24198">
    <property type="entry name" value="ANKYRIN REPEAT AND PROTEIN KINASE DOMAIN-CONTAINING PROTEIN"/>
    <property type="match status" value="1"/>
</dbReference>
<accession>A0A2C5Z192</accession>
<dbReference type="PANTHER" id="PTHR24198:SF165">
    <property type="entry name" value="ANKYRIN REPEAT-CONTAINING PROTEIN-RELATED"/>
    <property type="match status" value="1"/>
</dbReference>
<evidence type="ECO:0000256" key="12">
    <source>
        <dbReference type="PROSITE-ProRule" id="PRU00023"/>
    </source>
</evidence>
<dbReference type="InterPro" id="IPR000719">
    <property type="entry name" value="Prot_kinase_dom"/>
</dbReference>
<dbReference type="Proteomes" id="UP000224854">
    <property type="component" value="Unassembled WGS sequence"/>
</dbReference>
<evidence type="ECO:0000256" key="7">
    <source>
        <dbReference type="ARBA" id="ARBA00023043"/>
    </source>
</evidence>
<evidence type="ECO:0000256" key="2">
    <source>
        <dbReference type="ARBA" id="ARBA00011534"/>
    </source>
</evidence>
<dbReference type="Pfam" id="PF00069">
    <property type="entry name" value="Pkinase"/>
    <property type="match status" value="1"/>
</dbReference>
<comment type="caution">
    <text evidence="15">The sequence shown here is derived from an EMBL/GenBank/DDBJ whole genome shotgun (WGS) entry which is preliminary data.</text>
</comment>
<reference evidence="15 16" key="1">
    <citation type="submission" date="2017-06" db="EMBL/GenBank/DDBJ databases">
        <title>Ant-infecting Ophiocordyceps genomes reveal a high diversity of potential behavioral manipulation genes and a possible major role for enterotoxins.</title>
        <authorList>
            <person name="De Bekker C."/>
            <person name="Evans H.C."/>
            <person name="Brachmann A."/>
            <person name="Hughes D.P."/>
        </authorList>
    </citation>
    <scope>NUCLEOTIDE SEQUENCE [LARGE SCALE GENOMIC DNA]</scope>
    <source>
        <strain evidence="15 16">1348a</strain>
    </source>
</reference>
<dbReference type="CDD" id="cd00180">
    <property type="entry name" value="PKc"/>
    <property type="match status" value="1"/>
</dbReference>
<feature type="compositionally biased region" description="Basic and acidic residues" evidence="13">
    <location>
        <begin position="572"/>
        <end position="597"/>
    </location>
</feature>
<evidence type="ECO:0000256" key="11">
    <source>
        <dbReference type="ARBA" id="ARBA00048679"/>
    </source>
</evidence>
<dbReference type="GO" id="GO:0004674">
    <property type="term" value="F:protein serine/threonine kinase activity"/>
    <property type="evidence" value="ECO:0007669"/>
    <property type="project" value="UniProtKB-EC"/>
</dbReference>
<evidence type="ECO:0000256" key="3">
    <source>
        <dbReference type="ARBA" id="ARBA00012513"/>
    </source>
</evidence>
<organism evidence="15 16">
    <name type="scientific">Ophiocordyceps australis</name>
    <dbReference type="NCBI Taxonomy" id="1399860"/>
    <lineage>
        <taxon>Eukaryota</taxon>
        <taxon>Fungi</taxon>
        <taxon>Dikarya</taxon>
        <taxon>Ascomycota</taxon>
        <taxon>Pezizomycotina</taxon>
        <taxon>Sordariomycetes</taxon>
        <taxon>Hypocreomycetidae</taxon>
        <taxon>Hypocreales</taxon>
        <taxon>Ophiocordycipitaceae</taxon>
        <taxon>Ophiocordyceps</taxon>
    </lineage>
</organism>
<name>A0A2C5Z192_9HYPO</name>